<dbReference type="Proteomes" id="UP001201985">
    <property type="component" value="Unassembled WGS sequence"/>
</dbReference>
<comment type="caution">
    <text evidence="2">The sequence shown here is derived from an EMBL/GenBank/DDBJ whole genome shotgun (WGS) entry which is preliminary data.</text>
</comment>
<proteinExistence type="predicted"/>
<dbReference type="EMBL" id="JALBUU010000004">
    <property type="protein sequence ID" value="MCI0752572.1"/>
    <property type="molecule type" value="Genomic_DNA"/>
</dbReference>
<gene>
    <name evidence="2" type="ORF">MON41_02175</name>
</gene>
<keyword evidence="3" id="KW-1185">Reference proteome</keyword>
<reference evidence="2 3" key="1">
    <citation type="submission" date="2022-03" db="EMBL/GenBank/DDBJ databases">
        <title>Complete genome analysis of Roseomonas KG 17.1 : a prolific producer of plant growth promoters.</title>
        <authorList>
            <person name="Saadouli I."/>
            <person name="Najjari A."/>
            <person name="Mosbah A."/>
            <person name="Ouzari H.I."/>
        </authorList>
    </citation>
    <scope>NUCLEOTIDE SEQUENCE [LARGE SCALE GENOMIC DNA]</scope>
    <source>
        <strain evidence="2 3">KG17-1</strain>
    </source>
</reference>
<protein>
    <submittedName>
        <fullName evidence="2">Uncharacterized protein</fullName>
    </submittedName>
</protein>
<feature type="region of interest" description="Disordered" evidence="1">
    <location>
        <begin position="18"/>
        <end position="87"/>
    </location>
</feature>
<organism evidence="2 3">
    <name type="scientific">Teichococcus vastitatis</name>
    <dbReference type="NCBI Taxonomy" id="2307076"/>
    <lineage>
        <taxon>Bacteria</taxon>
        <taxon>Pseudomonadati</taxon>
        <taxon>Pseudomonadota</taxon>
        <taxon>Alphaproteobacteria</taxon>
        <taxon>Acetobacterales</taxon>
        <taxon>Roseomonadaceae</taxon>
        <taxon>Roseomonas</taxon>
    </lineage>
</organism>
<sequence length="145" mass="14579">MPGPLPALRTELPAGAAPAFPAHWLPGSAAAASPPTDQPATGQASVPPLLDRLRRQETAPARAPQLLAQLGQPSPASGPRPAAPAGLPPLLAALPSIHAPAQGSAGPQLAAPLADLFRNMGQPEAPAPARPTSDVLRALRLQGRS</sequence>
<evidence type="ECO:0000256" key="1">
    <source>
        <dbReference type="SAM" id="MobiDB-lite"/>
    </source>
</evidence>
<evidence type="ECO:0000313" key="2">
    <source>
        <dbReference type="EMBL" id="MCI0752572.1"/>
    </source>
</evidence>
<feature type="compositionally biased region" description="Low complexity" evidence="1">
    <location>
        <begin position="59"/>
        <end position="75"/>
    </location>
</feature>
<evidence type="ECO:0000313" key="3">
    <source>
        <dbReference type="Proteomes" id="UP001201985"/>
    </source>
</evidence>
<accession>A0ABS9VZV3</accession>
<name>A0ABS9VZV3_9PROT</name>
<dbReference type="RefSeq" id="WP_241792474.1">
    <property type="nucleotide sequence ID" value="NZ_JALBUU010000004.1"/>
</dbReference>